<keyword evidence="1" id="KW-0812">Transmembrane</keyword>
<evidence type="ECO:0000256" key="1">
    <source>
        <dbReference type="SAM" id="Phobius"/>
    </source>
</evidence>
<dbReference type="RefSeq" id="WP_034875279.1">
    <property type="nucleotide sequence ID" value="NZ_AZMV01000004.1"/>
</dbReference>
<accession>W4N8T1</accession>
<feature type="transmembrane region" description="Helical" evidence="1">
    <location>
        <begin position="75"/>
        <end position="96"/>
    </location>
</feature>
<keyword evidence="1" id="KW-1133">Transmembrane helix</keyword>
<dbReference type="STRING" id="1435051.BMOU_0921"/>
<evidence type="ECO:0000313" key="3">
    <source>
        <dbReference type="Proteomes" id="UP000019155"/>
    </source>
</evidence>
<dbReference type="Pfam" id="PF14387">
    <property type="entry name" value="DUF4418"/>
    <property type="match status" value="1"/>
</dbReference>
<organism evidence="2 3">
    <name type="scientific">Bifidobacterium moukalabense DSM 27321</name>
    <dbReference type="NCBI Taxonomy" id="1435051"/>
    <lineage>
        <taxon>Bacteria</taxon>
        <taxon>Bacillati</taxon>
        <taxon>Actinomycetota</taxon>
        <taxon>Actinomycetes</taxon>
        <taxon>Bifidobacteriales</taxon>
        <taxon>Bifidobacteriaceae</taxon>
        <taxon>Bifidobacterium</taxon>
    </lineage>
</organism>
<dbReference type="eggNOG" id="ENOG503324G">
    <property type="taxonomic scope" value="Bacteria"/>
</dbReference>
<protein>
    <recommendedName>
        <fullName evidence="4">DUF4418 family protein</fullName>
    </recommendedName>
</protein>
<dbReference type="OrthoDB" id="3239888at2"/>
<name>W4N8T1_9BIFI</name>
<comment type="caution">
    <text evidence="2">The sequence shown here is derived from an EMBL/GenBank/DDBJ whole genome shotgun (WGS) entry which is preliminary data.</text>
</comment>
<gene>
    <name evidence="2" type="ORF">BMOU_0921</name>
</gene>
<proteinExistence type="predicted"/>
<keyword evidence="3" id="KW-1185">Reference proteome</keyword>
<keyword evidence="1" id="KW-0472">Membrane</keyword>
<sequence>MNRKLFAAIPQFVLGVLVAIAPRTFAHVCEVTDMPMACHYTAQASLGIGIAIALLAVIGLFVADATRAGLDIANAVLGVLVILVPTVLIGVCKGAMMHCHMVTLPTLIVLGVLTATVSVIAAYLDLKPSKHR</sequence>
<dbReference type="PATRIC" id="fig|1435051.3.peg.907"/>
<reference evidence="2 3" key="1">
    <citation type="journal article" date="2014" name="Genome Announc.">
        <title>The Genome Sequence of Bifidobacterium moukalabense DSM 27321 Highlights the Close Phylogenetic Relatedness with the Bifidobacterium dentium Taxon.</title>
        <authorList>
            <person name="Lugli G.A."/>
            <person name="Duranti S."/>
            <person name="Milani C."/>
            <person name="Turroni F."/>
            <person name="Viappiani A."/>
            <person name="Mangifesta M."/>
            <person name="van Sinderen D."/>
            <person name="Ventura M."/>
        </authorList>
    </citation>
    <scope>NUCLEOTIDE SEQUENCE [LARGE SCALE GENOMIC DNA]</scope>
    <source>
        <strain evidence="2 3">DSM 27321</strain>
    </source>
</reference>
<dbReference type="Proteomes" id="UP000019155">
    <property type="component" value="Unassembled WGS sequence"/>
</dbReference>
<dbReference type="InterPro" id="IPR025531">
    <property type="entry name" value="DUF4418"/>
</dbReference>
<evidence type="ECO:0008006" key="4">
    <source>
        <dbReference type="Google" id="ProtNLM"/>
    </source>
</evidence>
<dbReference type="AlphaFoldDB" id="W4N8T1"/>
<evidence type="ECO:0000313" key="2">
    <source>
        <dbReference type="EMBL" id="ETY71429.1"/>
    </source>
</evidence>
<dbReference type="GeneID" id="97501276"/>
<feature type="transmembrane region" description="Helical" evidence="1">
    <location>
        <begin position="42"/>
        <end position="63"/>
    </location>
</feature>
<dbReference type="EMBL" id="AZMV01000004">
    <property type="protein sequence ID" value="ETY71429.1"/>
    <property type="molecule type" value="Genomic_DNA"/>
</dbReference>
<feature type="transmembrane region" description="Helical" evidence="1">
    <location>
        <begin position="102"/>
        <end position="124"/>
    </location>
</feature>